<keyword evidence="3" id="KW-1185">Reference proteome</keyword>
<dbReference type="AlphaFoldDB" id="A0A926KSM3"/>
<dbReference type="EMBL" id="JACVVD010000010">
    <property type="protein sequence ID" value="MBD0383359.1"/>
    <property type="molecule type" value="Genomic_DNA"/>
</dbReference>
<dbReference type="Proteomes" id="UP000650466">
    <property type="component" value="Unassembled WGS sequence"/>
</dbReference>
<reference evidence="2" key="1">
    <citation type="submission" date="2020-09" db="EMBL/GenBank/DDBJ databases">
        <title>Draft Genome Sequence of Paenibacillus sp. WST5.</title>
        <authorList>
            <person name="Bao Z."/>
        </authorList>
    </citation>
    <scope>NUCLEOTIDE SEQUENCE</scope>
    <source>
        <strain evidence="2">WST5</strain>
    </source>
</reference>
<keyword evidence="2" id="KW-0808">Transferase</keyword>
<sequence>MMKSNDWIRSIESVKSKKSRQTGLVGVYLAAGSSKRMGMAKLSLELADGVRLGGIALLQALRSDLDYIVIVAKDGHALDWLPEEAYPHLLSGRCRIAVCRDAKLGMALSLRTGIQAAEALGADSILVMLADQPFVTDGMLTGLVEAFRQGADFDYIASGDAGTPKPPVVLGRSMWSDALALEGDAGARLLFRMPKFRGRVIQESNELHFMDVDTPKCFEQAKKVFRNKMM</sequence>
<dbReference type="CDD" id="cd04182">
    <property type="entry name" value="GT_2_like_f"/>
    <property type="match status" value="1"/>
</dbReference>
<proteinExistence type="predicted"/>
<dbReference type="PANTHER" id="PTHR43777">
    <property type="entry name" value="MOLYBDENUM COFACTOR CYTIDYLYLTRANSFERASE"/>
    <property type="match status" value="1"/>
</dbReference>
<dbReference type="RefSeq" id="WP_188177128.1">
    <property type="nucleotide sequence ID" value="NZ_JACVVD010000010.1"/>
</dbReference>
<protein>
    <submittedName>
        <fullName evidence="2">NTP transferase domain-containing protein</fullName>
    </submittedName>
</protein>
<evidence type="ECO:0000313" key="3">
    <source>
        <dbReference type="Proteomes" id="UP000650466"/>
    </source>
</evidence>
<dbReference type="GO" id="GO:0016779">
    <property type="term" value="F:nucleotidyltransferase activity"/>
    <property type="evidence" value="ECO:0007669"/>
    <property type="project" value="UniProtKB-ARBA"/>
</dbReference>
<evidence type="ECO:0000313" key="2">
    <source>
        <dbReference type="EMBL" id="MBD0383359.1"/>
    </source>
</evidence>
<dbReference type="InterPro" id="IPR029044">
    <property type="entry name" value="Nucleotide-diphossugar_trans"/>
</dbReference>
<dbReference type="SUPFAM" id="SSF53448">
    <property type="entry name" value="Nucleotide-diphospho-sugar transferases"/>
    <property type="match status" value="1"/>
</dbReference>
<dbReference type="PANTHER" id="PTHR43777:SF1">
    <property type="entry name" value="MOLYBDENUM COFACTOR CYTIDYLYLTRANSFERASE"/>
    <property type="match status" value="1"/>
</dbReference>
<feature type="domain" description="MobA-like NTP transferase" evidence="1">
    <location>
        <begin position="26"/>
        <end position="192"/>
    </location>
</feature>
<dbReference type="Gene3D" id="3.90.550.10">
    <property type="entry name" value="Spore Coat Polysaccharide Biosynthesis Protein SpsA, Chain A"/>
    <property type="match status" value="1"/>
</dbReference>
<dbReference type="Pfam" id="PF12804">
    <property type="entry name" value="NTP_transf_3"/>
    <property type="match status" value="1"/>
</dbReference>
<dbReference type="InterPro" id="IPR025877">
    <property type="entry name" value="MobA-like_NTP_Trfase"/>
</dbReference>
<evidence type="ECO:0000259" key="1">
    <source>
        <dbReference type="Pfam" id="PF12804"/>
    </source>
</evidence>
<accession>A0A926KSM3</accession>
<organism evidence="2 3">
    <name type="scientific">Paenibacillus sedimenti</name>
    <dbReference type="NCBI Taxonomy" id="2770274"/>
    <lineage>
        <taxon>Bacteria</taxon>
        <taxon>Bacillati</taxon>
        <taxon>Bacillota</taxon>
        <taxon>Bacilli</taxon>
        <taxon>Bacillales</taxon>
        <taxon>Paenibacillaceae</taxon>
        <taxon>Paenibacillus</taxon>
    </lineage>
</organism>
<gene>
    <name evidence="2" type="ORF">ICC18_24975</name>
</gene>
<comment type="caution">
    <text evidence="2">The sequence shown here is derived from an EMBL/GenBank/DDBJ whole genome shotgun (WGS) entry which is preliminary data.</text>
</comment>
<name>A0A926KSM3_9BACL</name>